<name>A0A426RLQ9_9FLAO</name>
<protein>
    <recommendedName>
        <fullName evidence="3">Outer membrane protein beta-barrel domain-containing protein</fullName>
    </recommendedName>
</protein>
<dbReference type="Proteomes" id="UP000286990">
    <property type="component" value="Unassembled WGS sequence"/>
</dbReference>
<reference evidence="2" key="1">
    <citation type="submission" date="2018-12" db="EMBL/GenBank/DDBJ databases">
        <title>Maribacter lutimaris sp. nov., isolated from marine sediment.</title>
        <authorList>
            <person name="Kim K.K."/>
        </authorList>
    </citation>
    <scope>NUCLEOTIDE SEQUENCE [LARGE SCALE GENOMIC DNA]</scope>
    <source>
        <strain evidence="2">PoM-212</strain>
    </source>
</reference>
<gene>
    <name evidence="1" type="ORF">DZC72_04940</name>
</gene>
<evidence type="ECO:0008006" key="3">
    <source>
        <dbReference type="Google" id="ProtNLM"/>
    </source>
</evidence>
<organism evidence="1 2">
    <name type="scientific">Maribacter algicola</name>
    <dbReference type="NCBI Taxonomy" id="2498892"/>
    <lineage>
        <taxon>Bacteria</taxon>
        <taxon>Pseudomonadati</taxon>
        <taxon>Bacteroidota</taxon>
        <taxon>Flavobacteriia</taxon>
        <taxon>Flavobacteriales</taxon>
        <taxon>Flavobacteriaceae</taxon>
        <taxon>Maribacter</taxon>
    </lineage>
</organism>
<evidence type="ECO:0000313" key="1">
    <source>
        <dbReference type="EMBL" id="RRQ49933.1"/>
    </source>
</evidence>
<keyword evidence="2" id="KW-1185">Reference proteome</keyword>
<proteinExistence type="predicted"/>
<comment type="caution">
    <text evidence="1">The sequence shown here is derived from an EMBL/GenBank/DDBJ whole genome shotgun (WGS) entry which is preliminary data.</text>
</comment>
<accession>A0A426RLQ9</accession>
<dbReference type="AlphaFoldDB" id="A0A426RLQ9"/>
<evidence type="ECO:0000313" key="2">
    <source>
        <dbReference type="Proteomes" id="UP000286990"/>
    </source>
</evidence>
<dbReference type="EMBL" id="QUSX01000001">
    <property type="protein sequence ID" value="RRQ49933.1"/>
    <property type="molecule type" value="Genomic_DNA"/>
</dbReference>
<sequence>MLLLNISVQSQITYEKGYFIDNSGNKTECLIRNVDWMKNPDSFQYKLSENEDAQTGNLTNTQEFGVIGESKFIRATVNIDRSSQEVDKLTLVREPSFSNETLFLMVLVEGKATLYKFEDSFGANYFYKVSDGKIEPLVFKKYITRENKIGENVQYKQQLFNAFNGQGVTEKELSKLAYREKSLTSFFQKVNNESSIDAISYSKENRKKWINIILRPGIHYSSVNLEVSPTNTGLVRREFTFENKLSPRVGVEIEAVMPFNKNKWAVTAEPFYETYESELPISASQTLSVDYKYFGLGLGIRHYLFLNDNSKLFINASGIFAIDSGNSNIDIGPSRPIEKGSTVAAGLGFAYNNRFFVEFRHTFDRQLLNYVFQNAQYSGQSLILGYRLF</sequence>